<feature type="domain" description="CID" evidence="1">
    <location>
        <begin position="1"/>
        <end position="69"/>
    </location>
</feature>
<accession>A0A672N4J0</accession>
<dbReference type="Proteomes" id="UP000472262">
    <property type="component" value="Unassembled WGS sequence"/>
</dbReference>
<dbReference type="GO" id="GO:0031124">
    <property type="term" value="P:mRNA 3'-end processing"/>
    <property type="evidence" value="ECO:0007669"/>
    <property type="project" value="TreeGrafter"/>
</dbReference>
<protein>
    <recommendedName>
        <fullName evidence="1">CID domain-containing protein</fullName>
    </recommendedName>
</protein>
<evidence type="ECO:0000313" key="3">
    <source>
        <dbReference type="Proteomes" id="UP000472262"/>
    </source>
</evidence>
<dbReference type="PANTHER" id="PTHR12460:SF40">
    <property type="entry name" value="REGULATION OF NUCLEAR PRE-MRNA DOMAIN-CONTAINING PROTEIN 2"/>
    <property type="match status" value="1"/>
</dbReference>
<dbReference type="InterPro" id="IPR006569">
    <property type="entry name" value="CID_dom"/>
</dbReference>
<dbReference type="Gene3D" id="1.25.40.90">
    <property type="match status" value="1"/>
</dbReference>
<dbReference type="InParanoid" id="A0A672N4J0"/>
<sequence>MAAALDSSMERRFQGVSNTMESIQGLSSWCIENKKHHSLVVRCWMKWLKKCELLTIKAFHAGSSVFDCH</sequence>
<dbReference type="PANTHER" id="PTHR12460">
    <property type="entry name" value="CYCLIN-DEPENDENT KINASE INHIBITOR-RELATED PROTEIN"/>
    <property type="match status" value="1"/>
</dbReference>
<evidence type="ECO:0000313" key="2">
    <source>
        <dbReference type="Ensembl" id="ENSSGRP00000045155.1"/>
    </source>
</evidence>
<dbReference type="SUPFAM" id="SSF48464">
    <property type="entry name" value="ENTH/VHS domain"/>
    <property type="match status" value="1"/>
</dbReference>
<dbReference type="InterPro" id="IPR008942">
    <property type="entry name" value="ENTH_VHS"/>
</dbReference>
<evidence type="ECO:0000259" key="1">
    <source>
        <dbReference type="PROSITE" id="PS51391"/>
    </source>
</evidence>
<keyword evidence="3" id="KW-1185">Reference proteome</keyword>
<dbReference type="Pfam" id="PF04818">
    <property type="entry name" value="CID"/>
    <property type="match status" value="1"/>
</dbReference>
<proteinExistence type="predicted"/>
<dbReference type="Ensembl" id="ENSSGRT00000048321.1">
    <property type="protein sequence ID" value="ENSSGRP00000045155.1"/>
    <property type="gene ID" value="ENSSGRG00000024267.1"/>
</dbReference>
<dbReference type="GO" id="GO:0000993">
    <property type="term" value="F:RNA polymerase II complex binding"/>
    <property type="evidence" value="ECO:0007669"/>
    <property type="project" value="TreeGrafter"/>
</dbReference>
<dbReference type="PROSITE" id="PS51391">
    <property type="entry name" value="CID"/>
    <property type="match status" value="1"/>
</dbReference>
<dbReference type="OMA" id="FHNMIVK"/>
<reference evidence="2" key="1">
    <citation type="submission" date="2025-08" db="UniProtKB">
        <authorList>
            <consortium name="Ensembl"/>
        </authorList>
    </citation>
    <scope>IDENTIFICATION</scope>
</reference>
<name>A0A672N4J0_SINGR</name>
<organism evidence="2 3">
    <name type="scientific">Sinocyclocheilus grahami</name>
    <name type="common">Dianchi golden-line fish</name>
    <name type="synonym">Barbus grahami</name>
    <dbReference type="NCBI Taxonomy" id="75366"/>
    <lineage>
        <taxon>Eukaryota</taxon>
        <taxon>Metazoa</taxon>
        <taxon>Chordata</taxon>
        <taxon>Craniata</taxon>
        <taxon>Vertebrata</taxon>
        <taxon>Euteleostomi</taxon>
        <taxon>Actinopterygii</taxon>
        <taxon>Neopterygii</taxon>
        <taxon>Teleostei</taxon>
        <taxon>Ostariophysi</taxon>
        <taxon>Cypriniformes</taxon>
        <taxon>Cyprinidae</taxon>
        <taxon>Cyprininae</taxon>
        <taxon>Sinocyclocheilus</taxon>
    </lineage>
</organism>
<reference evidence="2" key="2">
    <citation type="submission" date="2025-09" db="UniProtKB">
        <authorList>
            <consortium name="Ensembl"/>
        </authorList>
    </citation>
    <scope>IDENTIFICATION</scope>
</reference>
<dbReference type="AlphaFoldDB" id="A0A672N4J0"/>